<feature type="compositionally biased region" description="Basic and acidic residues" evidence="6">
    <location>
        <begin position="374"/>
        <end position="397"/>
    </location>
</feature>
<feature type="transmembrane region" description="Helical" evidence="7">
    <location>
        <begin position="162"/>
        <end position="184"/>
    </location>
</feature>
<dbReference type="KEGG" id="gyu:FE374_18540"/>
<dbReference type="EMBL" id="CP040915">
    <property type="protein sequence ID" value="QDC26342.1"/>
    <property type="molecule type" value="Genomic_DNA"/>
</dbReference>
<feature type="region of interest" description="Disordered" evidence="6">
    <location>
        <begin position="374"/>
        <end position="408"/>
    </location>
</feature>
<dbReference type="Proteomes" id="UP000314616">
    <property type="component" value="Chromosome"/>
</dbReference>
<dbReference type="PANTHER" id="PTHR30213:SF0">
    <property type="entry name" value="UPF0761 MEMBRANE PROTEIN YIHY"/>
    <property type="match status" value="1"/>
</dbReference>
<comment type="subcellular location">
    <subcellularLocation>
        <location evidence="1">Cell membrane</location>
        <topology evidence="1">Multi-pass membrane protein</topology>
    </subcellularLocation>
</comment>
<sequence length="408" mass="44429">MRHRLTVDGAAPRRRADVGGPCLRWCRVFGSRVPGSSGPGPRRPPSTSSEVRMVQDVEQPDLPVRRPDGPVVGRRPSRRFMLGKAVRDFFSDDCWDRAAGLTFFSVVSIPPLAVAMASVLAVLGQGASTQAVLDVLEILAPDDEALETVSQPVLAVLSHPGAGLSLVLGLLAALWVASGYVGSFGRAMNQIYGVAEGRPLWKLTLWHLVTTVLLVVFAALVALLLLVSGPVTRAVGQVLGLREVTVAVWEAARWPVLLAAATLVVAVLYFATPNVRHPRFRWFSPGAVLALVLAAVASYAFSFYVEIFGRFDITYGSALAGIVVFFIWLWIINMSLLLGAELDAEIERARQLQAGVRADSGVQMTVRDARAIERSARRRRSDEERSRSLRESHGWFHDEDESDRSAGT</sequence>
<feature type="transmembrane region" description="Helical" evidence="7">
    <location>
        <begin position="251"/>
        <end position="270"/>
    </location>
</feature>
<dbReference type="PANTHER" id="PTHR30213">
    <property type="entry name" value="INNER MEMBRANE PROTEIN YHJD"/>
    <property type="match status" value="1"/>
</dbReference>
<gene>
    <name evidence="8" type="ORF">FE374_18540</name>
</gene>
<keyword evidence="4 7" id="KW-1133">Transmembrane helix</keyword>
<evidence type="ECO:0000256" key="5">
    <source>
        <dbReference type="ARBA" id="ARBA00023136"/>
    </source>
</evidence>
<dbReference type="InterPro" id="IPR017039">
    <property type="entry name" value="Virul_fac_BrkB"/>
</dbReference>
<dbReference type="NCBIfam" id="TIGR00765">
    <property type="entry name" value="yihY_not_rbn"/>
    <property type="match status" value="1"/>
</dbReference>
<dbReference type="Pfam" id="PF03631">
    <property type="entry name" value="Virul_fac_BrkB"/>
    <property type="match status" value="1"/>
</dbReference>
<feature type="transmembrane region" description="Helical" evidence="7">
    <location>
        <begin position="205"/>
        <end position="231"/>
    </location>
</feature>
<evidence type="ECO:0000256" key="7">
    <source>
        <dbReference type="SAM" id="Phobius"/>
    </source>
</evidence>
<proteinExistence type="predicted"/>
<keyword evidence="2" id="KW-1003">Cell membrane</keyword>
<accession>A0A5B8CAR0</accession>
<feature type="transmembrane region" description="Helical" evidence="7">
    <location>
        <begin position="313"/>
        <end position="332"/>
    </location>
</feature>
<evidence type="ECO:0000256" key="4">
    <source>
        <dbReference type="ARBA" id="ARBA00022989"/>
    </source>
</evidence>
<dbReference type="AlphaFoldDB" id="A0A5B8CAR0"/>
<keyword evidence="5 7" id="KW-0472">Membrane</keyword>
<feature type="transmembrane region" description="Helical" evidence="7">
    <location>
        <begin position="101"/>
        <end position="123"/>
    </location>
</feature>
<evidence type="ECO:0000256" key="3">
    <source>
        <dbReference type="ARBA" id="ARBA00022692"/>
    </source>
</evidence>
<keyword evidence="3 7" id="KW-0812">Transmembrane</keyword>
<dbReference type="GO" id="GO:0005886">
    <property type="term" value="C:plasma membrane"/>
    <property type="evidence" value="ECO:0007669"/>
    <property type="project" value="UniProtKB-SubCell"/>
</dbReference>
<evidence type="ECO:0000313" key="9">
    <source>
        <dbReference type="Proteomes" id="UP000314616"/>
    </source>
</evidence>
<evidence type="ECO:0000256" key="1">
    <source>
        <dbReference type="ARBA" id="ARBA00004651"/>
    </source>
</evidence>
<feature type="transmembrane region" description="Helical" evidence="7">
    <location>
        <begin position="282"/>
        <end position="301"/>
    </location>
</feature>
<protein>
    <submittedName>
        <fullName evidence="8">YihY/virulence factor BrkB family protein</fullName>
    </submittedName>
</protein>
<dbReference type="OrthoDB" id="9781030at2"/>
<name>A0A5B8CAR0_9MICO</name>
<organism evidence="8 9">
    <name type="scientific">Georgenia yuyongxinii</name>
    <dbReference type="NCBI Taxonomy" id="2589797"/>
    <lineage>
        <taxon>Bacteria</taxon>
        <taxon>Bacillati</taxon>
        <taxon>Actinomycetota</taxon>
        <taxon>Actinomycetes</taxon>
        <taxon>Micrococcales</taxon>
        <taxon>Bogoriellaceae</taxon>
        <taxon>Georgenia</taxon>
    </lineage>
</organism>
<reference evidence="8 9" key="1">
    <citation type="submission" date="2019-05" db="EMBL/GenBank/DDBJ databases">
        <title>Georgenia *** sp. nov., and Georgenia *** sp. nov., isolated from the intestinal contents of plateau pika (Ochotona curzoniae) in the Qinghai-Tibet plateau of China.</title>
        <authorList>
            <person name="Tian Z."/>
        </authorList>
    </citation>
    <scope>NUCLEOTIDE SEQUENCE [LARGE SCALE GENOMIC DNA]</scope>
    <source>
        <strain evidence="8 9">Z443</strain>
    </source>
</reference>
<evidence type="ECO:0000256" key="2">
    <source>
        <dbReference type="ARBA" id="ARBA00022475"/>
    </source>
</evidence>
<evidence type="ECO:0000256" key="6">
    <source>
        <dbReference type="SAM" id="MobiDB-lite"/>
    </source>
</evidence>
<evidence type="ECO:0000313" key="8">
    <source>
        <dbReference type="EMBL" id="QDC26342.1"/>
    </source>
</evidence>